<name>Q2SBU1_HAHCH</name>
<dbReference type="Proteomes" id="UP000000238">
    <property type="component" value="Chromosome"/>
</dbReference>
<dbReference type="AlphaFoldDB" id="Q2SBU1"/>
<dbReference type="HOGENOM" id="CLU_3328562_0_0_6"/>
<evidence type="ECO:0000313" key="1">
    <source>
        <dbReference type="EMBL" id="ABC31883.1"/>
    </source>
</evidence>
<reference evidence="1 2" key="1">
    <citation type="journal article" date="2005" name="Nucleic Acids Res.">
        <title>Genomic blueprint of Hahella chejuensis, a marine microbe producing an algicidal agent.</title>
        <authorList>
            <person name="Jeong H."/>
            <person name="Yim J.H."/>
            <person name="Lee C."/>
            <person name="Choi S.-H."/>
            <person name="Park Y.K."/>
            <person name="Yoon S.H."/>
            <person name="Hur C.-G."/>
            <person name="Kang H.-Y."/>
            <person name="Kim D."/>
            <person name="Lee H.H."/>
            <person name="Park K.H."/>
            <person name="Park S.-H."/>
            <person name="Park H.-S."/>
            <person name="Lee H.K."/>
            <person name="Oh T.K."/>
            <person name="Kim J.F."/>
        </authorList>
    </citation>
    <scope>NUCLEOTIDE SEQUENCE [LARGE SCALE GENOMIC DNA]</scope>
    <source>
        <strain evidence="1 2">KCTC 2396</strain>
    </source>
</reference>
<organism evidence="1 2">
    <name type="scientific">Hahella chejuensis (strain KCTC 2396)</name>
    <dbReference type="NCBI Taxonomy" id="349521"/>
    <lineage>
        <taxon>Bacteria</taxon>
        <taxon>Pseudomonadati</taxon>
        <taxon>Pseudomonadota</taxon>
        <taxon>Gammaproteobacteria</taxon>
        <taxon>Oceanospirillales</taxon>
        <taxon>Hahellaceae</taxon>
        <taxon>Hahella</taxon>
    </lineage>
</organism>
<keyword evidence="2" id="KW-1185">Reference proteome</keyword>
<accession>Q2SBU1</accession>
<dbReference type="KEGG" id="hch:HCH_05207"/>
<dbReference type="EMBL" id="CP000155">
    <property type="protein sequence ID" value="ABC31883.1"/>
    <property type="molecule type" value="Genomic_DNA"/>
</dbReference>
<evidence type="ECO:0000313" key="2">
    <source>
        <dbReference type="Proteomes" id="UP000000238"/>
    </source>
</evidence>
<gene>
    <name evidence="1" type="ordered locus">HCH_05207</name>
</gene>
<proteinExistence type="predicted"/>
<dbReference type="STRING" id="349521.HCH_05207"/>
<protein>
    <submittedName>
        <fullName evidence="1">Uncharacterized protein</fullName>
    </submittedName>
</protein>
<sequence>MQVARKYRKRSTGIRNFLTTGINRPFKNRILDNNKKVQ</sequence>